<dbReference type="EMBL" id="RCZD01000008">
    <property type="protein sequence ID" value="TPG60079.1"/>
    <property type="molecule type" value="Genomic_DNA"/>
</dbReference>
<keyword evidence="2" id="KW-1185">Reference proteome</keyword>
<protein>
    <submittedName>
        <fullName evidence="1">Uncharacterized protein</fullName>
    </submittedName>
</protein>
<evidence type="ECO:0000313" key="1">
    <source>
        <dbReference type="EMBL" id="TPG60079.1"/>
    </source>
</evidence>
<accession>A0A502GDA2</accession>
<dbReference type="AlphaFoldDB" id="A0A502GDA2"/>
<gene>
    <name evidence="1" type="ORF">EAH77_16050</name>
</gene>
<sequence>MFMNASKAYRQYKNAGETVTACLDRLNNSGNKIYKGGRKLSSLEVPLLASLDDVMVAMDIIPANKVSAAFGAGATPRYELLPFQNLKRTNCIICKSNNSCIAVKVREIPGTICTMCRAVDFTDSVKEALKEVNLLENFDKGYQVAELLS</sequence>
<dbReference type="RefSeq" id="WP_140473806.1">
    <property type="nucleotide sequence ID" value="NZ_RCZD01000008.1"/>
</dbReference>
<evidence type="ECO:0000313" key="2">
    <source>
        <dbReference type="Proteomes" id="UP000317663"/>
    </source>
</evidence>
<comment type="caution">
    <text evidence="1">The sequence shown here is derived from an EMBL/GenBank/DDBJ whole genome shotgun (WGS) entry which is preliminary data.</text>
</comment>
<organism evidence="1 2">
    <name type="scientific">Ewingella americana</name>
    <dbReference type="NCBI Taxonomy" id="41202"/>
    <lineage>
        <taxon>Bacteria</taxon>
        <taxon>Pseudomonadati</taxon>
        <taxon>Pseudomonadota</taxon>
        <taxon>Gammaproteobacteria</taxon>
        <taxon>Enterobacterales</taxon>
        <taxon>Yersiniaceae</taxon>
        <taxon>Ewingella</taxon>
    </lineage>
</organism>
<proteinExistence type="predicted"/>
<name>A0A502GDA2_9GAMM</name>
<dbReference type="Proteomes" id="UP000317663">
    <property type="component" value="Unassembled WGS sequence"/>
</dbReference>
<reference evidence="1 2" key="1">
    <citation type="journal article" date="2019" name="Environ. Microbiol.">
        <title>Species interactions and distinct microbial communities in high Arctic permafrost affected cryosols are associated with the CH4 and CO2 gas fluxes.</title>
        <authorList>
            <person name="Altshuler I."/>
            <person name="Hamel J."/>
            <person name="Turney S."/>
            <person name="Magnuson E."/>
            <person name="Levesque R."/>
            <person name="Greer C."/>
            <person name="Whyte L.G."/>
        </authorList>
    </citation>
    <scope>NUCLEOTIDE SEQUENCE [LARGE SCALE GENOMIC DNA]</scope>
    <source>
        <strain evidence="1 2">E4</strain>
    </source>
</reference>